<dbReference type="Proteomes" id="UP000886595">
    <property type="component" value="Unassembled WGS sequence"/>
</dbReference>
<comment type="caution">
    <text evidence="3">The sequence shown here is derived from an EMBL/GenBank/DDBJ whole genome shotgun (WGS) entry which is preliminary data.</text>
</comment>
<reference evidence="3 4" key="1">
    <citation type="submission" date="2020-02" db="EMBL/GenBank/DDBJ databases">
        <authorList>
            <person name="Ma Q."/>
            <person name="Huang Y."/>
            <person name="Song X."/>
            <person name="Pei D."/>
        </authorList>
    </citation>
    <scope>NUCLEOTIDE SEQUENCE [LARGE SCALE GENOMIC DNA]</scope>
    <source>
        <strain evidence="3">Sxm20200214</strain>
        <tissue evidence="3">Leaf</tissue>
    </source>
</reference>
<evidence type="ECO:0000256" key="1">
    <source>
        <dbReference type="SAM" id="Coils"/>
    </source>
</evidence>
<feature type="coiled-coil region" evidence="1">
    <location>
        <begin position="60"/>
        <end position="96"/>
    </location>
</feature>
<keyword evidence="1" id="KW-0175">Coiled coil</keyword>
<dbReference type="AlphaFoldDB" id="A0A8X7WF96"/>
<dbReference type="EMBL" id="JAAMPC010000002">
    <property type="protein sequence ID" value="KAG2327780.1"/>
    <property type="molecule type" value="Genomic_DNA"/>
</dbReference>
<accession>A0A8X7WF96</accession>
<dbReference type="OrthoDB" id="1110154at2759"/>
<feature type="region of interest" description="Disordered" evidence="2">
    <location>
        <begin position="1"/>
        <end position="21"/>
    </location>
</feature>
<organism evidence="3 4">
    <name type="scientific">Brassica carinata</name>
    <name type="common">Ethiopian mustard</name>
    <name type="synonym">Abyssinian cabbage</name>
    <dbReference type="NCBI Taxonomy" id="52824"/>
    <lineage>
        <taxon>Eukaryota</taxon>
        <taxon>Viridiplantae</taxon>
        <taxon>Streptophyta</taxon>
        <taxon>Embryophyta</taxon>
        <taxon>Tracheophyta</taxon>
        <taxon>Spermatophyta</taxon>
        <taxon>Magnoliopsida</taxon>
        <taxon>eudicotyledons</taxon>
        <taxon>Gunneridae</taxon>
        <taxon>Pentapetalae</taxon>
        <taxon>rosids</taxon>
        <taxon>malvids</taxon>
        <taxon>Brassicales</taxon>
        <taxon>Brassicaceae</taxon>
        <taxon>Brassiceae</taxon>
        <taxon>Brassica</taxon>
    </lineage>
</organism>
<keyword evidence="4" id="KW-1185">Reference proteome</keyword>
<evidence type="ECO:0000313" key="4">
    <source>
        <dbReference type="Proteomes" id="UP000886595"/>
    </source>
</evidence>
<protein>
    <submittedName>
        <fullName evidence="3">Uncharacterized protein</fullName>
    </submittedName>
</protein>
<gene>
    <name evidence="3" type="ORF">Bca52824_010508</name>
</gene>
<sequence>MADNGDLKLKRPLEEDHDSSYEEGYKKVRMKTQDSHRAKLMMMREQIDAIDVHHKAELEVHSLTAKLELLDHLIKEAELRSEKEKLESQLRLAEAKVADLKVPVIDWYKLGEPFMYD</sequence>
<evidence type="ECO:0000256" key="2">
    <source>
        <dbReference type="SAM" id="MobiDB-lite"/>
    </source>
</evidence>
<name>A0A8X7WF96_BRACI</name>
<proteinExistence type="predicted"/>
<evidence type="ECO:0000313" key="3">
    <source>
        <dbReference type="EMBL" id="KAG2327780.1"/>
    </source>
</evidence>